<evidence type="ECO:0000313" key="2">
    <source>
        <dbReference type="Proteomes" id="UP001152320"/>
    </source>
</evidence>
<proteinExistence type="predicted"/>
<dbReference type="OrthoDB" id="10068977at2759"/>
<dbReference type="InterPro" id="IPR043128">
    <property type="entry name" value="Rev_trsase/Diguanyl_cyclase"/>
</dbReference>
<dbReference type="Proteomes" id="UP001152320">
    <property type="component" value="Chromosome 7"/>
</dbReference>
<protein>
    <recommendedName>
        <fullName evidence="3">Reverse transcriptase domain-containing protein</fullName>
    </recommendedName>
</protein>
<comment type="caution">
    <text evidence="1">The sequence shown here is derived from an EMBL/GenBank/DDBJ whole genome shotgun (WGS) entry which is preliminary data.</text>
</comment>
<reference evidence="1" key="1">
    <citation type="submission" date="2021-10" db="EMBL/GenBank/DDBJ databases">
        <title>Tropical sea cucumber genome reveals ecological adaptation and Cuvierian tubules defense mechanism.</title>
        <authorList>
            <person name="Chen T."/>
        </authorList>
    </citation>
    <scope>NUCLEOTIDE SEQUENCE</scope>
    <source>
        <strain evidence="1">Nanhai2018</strain>
        <tissue evidence="1">Muscle</tissue>
    </source>
</reference>
<gene>
    <name evidence="1" type="ORF">HOLleu_15801</name>
</gene>
<dbReference type="InterPro" id="IPR050951">
    <property type="entry name" value="Retrovirus_Pol_polyprotein"/>
</dbReference>
<dbReference type="AlphaFoldDB" id="A0A9Q1HA65"/>
<dbReference type="PANTHER" id="PTHR37984:SF11">
    <property type="entry name" value="INTEGRASE CATALYTIC DOMAIN-CONTAINING PROTEIN"/>
    <property type="match status" value="1"/>
</dbReference>
<dbReference type="PANTHER" id="PTHR37984">
    <property type="entry name" value="PROTEIN CBG26694"/>
    <property type="match status" value="1"/>
</dbReference>
<dbReference type="EMBL" id="JAIZAY010000007">
    <property type="protein sequence ID" value="KAJ8038385.1"/>
    <property type="molecule type" value="Genomic_DNA"/>
</dbReference>
<organism evidence="1 2">
    <name type="scientific">Holothuria leucospilota</name>
    <name type="common">Black long sea cucumber</name>
    <name type="synonym">Mertensiothuria leucospilota</name>
    <dbReference type="NCBI Taxonomy" id="206669"/>
    <lineage>
        <taxon>Eukaryota</taxon>
        <taxon>Metazoa</taxon>
        <taxon>Echinodermata</taxon>
        <taxon>Eleutherozoa</taxon>
        <taxon>Echinozoa</taxon>
        <taxon>Holothuroidea</taxon>
        <taxon>Aspidochirotacea</taxon>
        <taxon>Aspidochirotida</taxon>
        <taxon>Holothuriidae</taxon>
        <taxon>Holothuria</taxon>
    </lineage>
</organism>
<accession>A0A9Q1HA65</accession>
<evidence type="ECO:0008006" key="3">
    <source>
        <dbReference type="Google" id="ProtNLM"/>
    </source>
</evidence>
<sequence length="108" mass="12458">MDLGVSPIIVVGKTNAPDKIRICVDVRVPNKALKREHHVTPTVDELIHDLNGRASYISKLDLNAGYQQLELDPESRYITTSRYNLDYMTLQTFKLWDVFRSRNFSECC</sequence>
<dbReference type="SUPFAM" id="SSF56672">
    <property type="entry name" value="DNA/RNA polymerases"/>
    <property type="match status" value="1"/>
</dbReference>
<dbReference type="InterPro" id="IPR043502">
    <property type="entry name" value="DNA/RNA_pol_sf"/>
</dbReference>
<dbReference type="Gene3D" id="3.10.10.10">
    <property type="entry name" value="HIV Type 1 Reverse Transcriptase, subunit A, domain 1"/>
    <property type="match status" value="1"/>
</dbReference>
<name>A0A9Q1HA65_HOLLE</name>
<evidence type="ECO:0000313" key="1">
    <source>
        <dbReference type="EMBL" id="KAJ8038385.1"/>
    </source>
</evidence>
<keyword evidence="2" id="KW-1185">Reference proteome</keyword>
<dbReference type="Gene3D" id="3.30.70.270">
    <property type="match status" value="1"/>
</dbReference>